<accession>A0A7L4ZV00</accession>
<proteinExistence type="predicted"/>
<gene>
    <name evidence="1" type="ORF">F0P96_01935</name>
</gene>
<dbReference type="Proteomes" id="UP000326380">
    <property type="component" value="Unassembled WGS sequence"/>
</dbReference>
<protein>
    <submittedName>
        <fullName evidence="1">Uncharacterized protein</fullName>
    </submittedName>
</protein>
<name>A0A7L4ZV00_9BACT</name>
<sequence length="305" mass="34716">MGRLLLNCALLLALVLGVLYALAPRIQAGRVDSFYRRFTTAPSRSLILGSSRAAQGLQPRVLEPALLQGGRYEGPLRNFAFTVMHSPYGPAYLAQVKKKLRPDTRHGLFLLAVDPWVLAVDSAERHDQRLRETQSFIGKLNFVSLNPNLEYLLRFWNHPLYQAFDLPDEQLHLHADGWLEVDVPLDSLTVQGRIRSKLLSYRHMARTYTLSDERVRALAETIAYLQGHGQVVLVRLPVSAGMRELELRRWPRFDAVLGRLAARQHVPYLNYINRTAYPTSDGNHLQPEAGRRLSRQVALDILQEL</sequence>
<evidence type="ECO:0000313" key="1">
    <source>
        <dbReference type="EMBL" id="KAA9339403.1"/>
    </source>
</evidence>
<reference evidence="1 2" key="1">
    <citation type="submission" date="2019-09" db="EMBL/GenBank/DDBJ databases">
        <title>Genome sequence of Hymenobacter sp. M3.</title>
        <authorList>
            <person name="Srinivasan S."/>
        </authorList>
    </citation>
    <scope>NUCLEOTIDE SEQUENCE [LARGE SCALE GENOMIC DNA]</scope>
    <source>
        <strain evidence="1 2">M3</strain>
    </source>
</reference>
<keyword evidence="2" id="KW-1185">Reference proteome</keyword>
<evidence type="ECO:0000313" key="2">
    <source>
        <dbReference type="Proteomes" id="UP000326380"/>
    </source>
</evidence>
<dbReference type="RefSeq" id="WP_151077051.1">
    <property type="nucleotide sequence ID" value="NZ_CP047647.1"/>
</dbReference>
<organism evidence="1 2">
    <name type="scientific">Hymenobacter busanensis</name>
    <dbReference type="NCBI Taxonomy" id="2607656"/>
    <lineage>
        <taxon>Bacteria</taxon>
        <taxon>Pseudomonadati</taxon>
        <taxon>Bacteroidota</taxon>
        <taxon>Cytophagia</taxon>
        <taxon>Cytophagales</taxon>
        <taxon>Hymenobacteraceae</taxon>
        <taxon>Hymenobacter</taxon>
    </lineage>
</organism>
<dbReference type="AlphaFoldDB" id="A0A7L4ZV00"/>
<comment type="caution">
    <text evidence="1">The sequence shown here is derived from an EMBL/GenBank/DDBJ whole genome shotgun (WGS) entry which is preliminary data.</text>
</comment>
<dbReference type="EMBL" id="VTWU01000001">
    <property type="protein sequence ID" value="KAA9339403.1"/>
    <property type="molecule type" value="Genomic_DNA"/>
</dbReference>